<name>A0ABS6N122_9GAMM</name>
<dbReference type="InterPro" id="IPR041690">
    <property type="entry name" value="Cadherin_5"/>
</dbReference>
<feature type="non-terminal residue" evidence="2">
    <location>
        <position position="465"/>
    </location>
</feature>
<dbReference type="RefSeq" id="WP_217683192.1">
    <property type="nucleotide sequence ID" value="NZ_JAHRGL010000063.1"/>
</dbReference>
<organism evidence="2 3">
    <name type="scientific">Geopseudomonas aromaticivorans</name>
    <dbReference type="NCBI Taxonomy" id="2849492"/>
    <lineage>
        <taxon>Bacteria</taxon>
        <taxon>Pseudomonadati</taxon>
        <taxon>Pseudomonadota</taxon>
        <taxon>Gammaproteobacteria</taxon>
        <taxon>Pseudomonadales</taxon>
        <taxon>Pseudomonadaceae</taxon>
        <taxon>Geopseudomonas</taxon>
    </lineage>
</organism>
<protein>
    <submittedName>
        <fullName evidence="2">Tandem-95 repeat protein</fullName>
    </submittedName>
</protein>
<dbReference type="InterPro" id="IPR010221">
    <property type="entry name" value="VCBS_dom"/>
</dbReference>
<dbReference type="Pfam" id="PF17963">
    <property type="entry name" value="Big_9"/>
    <property type="match status" value="4"/>
</dbReference>
<keyword evidence="3" id="KW-1185">Reference proteome</keyword>
<dbReference type="NCBIfam" id="TIGR01965">
    <property type="entry name" value="VCBS_repeat"/>
    <property type="match status" value="2"/>
</dbReference>
<proteinExistence type="predicted"/>
<dbReference type="EMBL" id="JAHRGL010000063">
    <property type="protein sequence ID" value="MBV2134750.1"/>
    <property type="molecule type" value="Genomic_DNA"/>
</dbReference>
<sequence length="465" mass="46512">AHFNGVADFTYTVTDGKLTSNTATVTVNVAAVNDAPVAVDDAVTVTEDVPFTSSIELDANDSDLDGDSLSVVAGTFTTAQGGTLVLAADGSYSYTPAANFHGTDSVDYTVTDGSLSDIGTLTITVTPVNDAPVAVDDAVTVTEDVPFSSVIQLDANDSDLDGDSLSVIAGTFTTAQGGTLVLAADGSYTYTPAANFHGTDSVDYTVTDGSLSDVGTLTLTVSPVNDAPVAVDDAVTVTEDVPFSSVIQLDANDSDLDGDSLSVVAGTFTTVKGGTLVLAADGSYTYTPAANFHGTDSVDYTVTDGSLSDVGTLTLTVSPVNDAPVAVNDTLAATEDTAVTYTAAQLLGNDSDVDGDSLSIASVTSGAGGTAVLNADGTVTFTPNAHFNGVADFTYTVTDGKLTSNTATVTVNVAAVNDAPVAVDDAASTAEDSVLTGSVELDANDSDLDGDSLSVVAGTFATAQG</sequence>
<dbReference type="Pfam" id="PF17892">
    <property type="entry name" value="Cadherin_5"/>
    <property type="match status" value="1"/>
</dbReference>
<comment type="caution">
    <text evidence="2">The sequence shown here is derived from an EMBL/GenBank/DDBJ whole genome shotgun (WGS) entry which is preliminary data.</text>
</comment>
<evidence type="ECO:0000313" key="3">
    <source>
        <dbReference type="Proteomes" id="UP000813068"/>
    </source>
</evidence>
<evidence type="ECO:0000313" key="2">
    <source>
        <dbReference type="EMBL" id="MBV2134750.1"/>
    </source>
</evidence>
<dbReference type="PANTHER" id="PTHR34720:SF9">
    <property type="entry name" value="BLR4714 PROTEIN"/>
    <property type="match status" value="1"/>
</dbReference>
<gene>
    <name evidence="2" type="ORF">KRX52_18420</name>
</gene>
<dbReference type="NCBIfam" id="NF012211">
    <property type="entry name" value="tand_rpt_95"/>
    <property type="match status" value="5"/>
</dbReference>
<dbReference type="Proteomes" id="UP000813068">
    <property type="component" value="Unassembled WGS sequence"/>
</dbReference>
<feature type="non-terminal residue" evidence="2">
    <location>
        <position position="1"/>
    </location>
</feature>
<accession>A0ABS6N122</accession>
<reference evidence="2 3" key="1">
    <citation type="submission" date="2021-06" db="EMBL/GenBank/DDBJ databases">
        <title>Differences between aerobic and microaerobic xylene degrading microbial communities.</title>
        <authorList>
            <person name="Banerjee S."/>
            <person name="Tancsics A."/>
        </authorList>
    </citation>
    <scope>NUCLEOTIDE SEQUENCE [LARGE SCALE GENOMIC DNA]</scope>
    <source>
        <strain evidence="2 3">MAP12</strain>
    </source>
</reference>
<dbReference type="PANTHER" id="PTHR34720">
    <property type="entry name" value="MICROCYSTIN DEPENDENT PROTEIN"/>
    <property type="match status" value="1"/>
</dbReference>
<evidence type="ECO:0000259" key="1">
    <source>
        <dbReference type="Pfam" id="PF17892"/>
    </source>
</evidence>
<feature type="domain" description="Cadherin-like" evidence="1">
    <location>
        <begin position="320"/>
        <end position="413"/>
    </location>
</feature>